<dbReference type="PANTHER" id="PTHR10974:SF75">
    <property type="entry name" value="SULFATASE DOMAIN-CONTAINING PROTEIN"/>
    <property type="match status" value="1"/>
</dbReference>
<dbReference type="AlphaFoldDB" id="A0A914YBI0"/>
<name>A0A914YBI0_9BILA</name>
<organism evidence="1 2">
    <name type="scientific">Panagrolaimus superbus</name>
    <dbReference type="NCBI Taxonomy" id="310955"/>
    <lineage>
        <taxon>Eukaryota</taxon>
        <taxon>Metazoa</taxon>
        <taxon>Ecdysozoa</taxon>
        <taxon>Nematoda</taxon>
        <taxon>Chromadorea</taxon>
        <taxon>Rhabditida</taxon>
        <taxon>Tylenchina</taxon>
        <taxon>Panagrolaimomorpha</taxon>
        <taxon>Panagrolaimoidea</taxon>
        <taxon>Panagrolaimidae</taxon>
        <taxon>Panagrolaimus</taxon>
    </lineage>
</organism>
<dbReference type="PANTHER" id="PTHR10974">
    <property type="entry name" value="FI08016P-RELATED"/>
    <property type="match status" value="1"/>
</dbReference>
<sequence>MAVDNDQFIGFRYQDAGYVTMMSEDWANGVFTWPGCRGFQTTPMDHYMKPFQYQYEHYSPKIMDNMLHKDSCREYHYDIMDYLKNFLKAYPDKPKFSISWISTLSHDYENTLSSSDDYFYHFLKDNQKDFDNSFTFFMGDHGLRFGQVRETHVGEIEDDNPFLFVSVPQHLRKNSTIMQQLKANSKELITHYDIYATLNEIAQVCLQLSFAFIIYTLF</sequence>
<dbReference type="Proteomes" id="UP000887577">
    <property type="component" value="Unplaced"/>
</dbReference>
<evidence type="ECO:0000313" key="1">
    <source>
        <dbReference type="Proteomes" id="UP000887577"/>
    </source>
</evidence>
<dbReference type="Gene3D" id="3.40.720.10">
    <property type="entry name" value="Alkaline Phosphatase, subunit A"/>
    <property type="match status" value="1"/>
</dbReference>
<dbReference type="InterPro" id="IPR004245">
    <property type="entry name" value="DUF229"/>
</dbReference>
<protein>
    <submittedName>
        <fullName evidence="2">Sulfatase N-terminal domain-containing protein</fullName>
    </submittedName>
</protein>
<reference evidence="2" key="1">
    <citation type="submission" date="2022-11" db="UniProtKB">
        <authorList>
            <consortium name="WormBaseParasite"/>
        </authorList>
    </citation>
    <scope>IDENTIFICATION</scope>
</reference>
<dbReference type="GO" id="GO:0005615">
    <property type="term" value="C:extracellular space"/>
    <property type="evidence" value="ECO:0007669"/>
    <property type="project" value="TreeGrafter"/>
</dbReference>
<dbReference type="WBParaSite" id="PSU_v2.g17559.t1">
    <property type="protein sequence ID" value="PSU_v2.g17559.t1"/>
    <property type="gene ID" value="PSU_v2.g17559"/>
</dbReference>
<accession>A0A914YBI0</accession>
<proteinExistence type="predicted"/>
<dbReference type="InterPro" id="IPR017850">
    <property type="entry name" value="Alkaline_phosphatase_core_sf"/>
</dbReference>
<evidence type="ECO:0000313" key="2">
    <source>
        <dbReference type="WBParaSite" id="PSU_v2.g17559.t1"/>
    </source>
</evidence>
<dbReference type="Pfam" id="PF02995">
    <property type="entry name" value="DUF229"/>
    <property type="match status" value="1"/>
</dbReference>
<keyword evidence="1" id="KW-1185">Reference proteome</keyword>
<dbReference type="SUPFAM" id="SSF53649">
    <property type="entry name" value="Alkaline phosphatase-like"/>
    <property type="match status" value="1"/>
</dbReference>